<feature type="transmembrane region" description="Helical" evidence="8">
    <location>
        <begin position="642"/>
        <end position="660"/>
    </location>
</feature>
<dbReference type="PANTHER" id="PTHR13018:SF5">
    <property type="entry name" value="RE44586P"/>
    <property type="match status" value="1"/>
</dbReference>
<feature type="transmembrane region" description="Helical" evidence="8">
    <location>
        <begin position="569"/>
        <end position="596"/>
    </location>
</feature>
<evidence type="ECO:0000259" key="10">
    <source>
        <dbReference type="Pfam" id="PF13967"/>
    </source>
</evidence>
<dbReference type="Pfam" id="PF02714">
    <property type="entry name" value="RSN1_7TM"/>
    <property type="match status" value="1"/>
</dbReference>
<feature type="compositionally biased region" description="Polar residues" evidence="7">
    <location>
        <begin position="985"/>
        <end position="997"/>
    </location>
</feature>
<comment type="subcellular location">
    <subcellularLocation>
        <location evidence="1">Membrane</location>
        <topology evidence="1">Multi-pass membrane protein</topology>
    </subcellularLocation>
</comment>
<organism evidence="12 13">
    <name type="scientific">Gymnopilus dilepis</name>
    <dbReference type="NCBI Taxonomy" id="231916"/>
    <lineage>
        <taxon>Eukaryota</taxon>
        <taxon>Fungi</taxon>
        <taxon>Dikarya</taxon>
        <taxon>Basidiomycota</taxon>
        <taxon>Agaricomycotina</taxon>
        <taxon>Agaricomycetes</taxon>
        <taxon>Agaricomycetidae</taxon>
        <taxon>Agaricales</taxon>
        <taxon>Agaricineae</taxon>
        <taxon>Hymenogastraceae</taxon>
        <taxon>Gymnopilus</taxon>
    </lineage>
</organism>
<keyword evidence="3" id="KW-0813">Transport</keyword>
<gene>
    <name evidence="12" type="ORF">CVT26_016072</name>
</gene>
<evidence type="ECO:0000256" key="5">
    <source>
        <dbReference type="ARBA" id="ARBA00022989"/>
    </source>
</evidence>
<feature type="compositionally biased region" description="Acidic residues" evidence="7">
    <location>
        <begin position="947"/>
        <end position="957"/>
    </location>
</feature>
<dbReference type="Pfam" id="PF13967">
    <property type="entry name" value="RSN1_TM"/>
    <property type="match status" value="1"/>
</dbReference>
<dbReference type="STRING" id="231916.A0A409YDW8"/>
<feature type="domain" description="CSC1/OSCA1-like N-terminal transmembrane" evidence="10">
    <location>
        <begin position="33"/>
        <end position="205"/>
    </location>
</feature>
<reference evidence="12 13" key="1">
    <citation type="journal article" date="2018" name="Evol. Lett.">
        <title>Horizontal gene cluster transfer increased hallucinogenic mushroom diversity.</title>
        <authorList>
            <person name="Reynolds H.T."/>
            <person name="Vijayakumar V."/>
            <person name="Gluck-Thaler E."/>
            <person name="Korotkin H.B."/>
            <person name="Matheny P.B."/>
            <person name="Slot J.C."/>
        </authorList>
    </citation>
    <scope>NUCLEOTIDE SEQUENCE [LARGE SCALE GENOMIC DNA]</scope>
    <source>
        <strain evidence="12 13">SRW20</strain>
    </source>
</reference>
<evidence type="ECO:0000256" key="3">
    <source>
        <dbReference type="ARBA" id="ARBA00022448"/>
    </source>
</evidence>
<comment type="similarity">
    <text evidence="2">Belongs to the CSC1 (TC 1.A.17) family.</text>
</comment>
<protein>
    <recommendedName>
        <fullName evidence="14">CSC1/OSCA1-like 7TM region domain-containing protein</fullName>
    </recommendedName>
</protein>
<feature type="domain" description="CSC1/OSCA1-like 7TM region" evidence="9">
    <location>
        <begin position="425"/>
        <end position="699"/>
    </location>
</feature>
<evidence type="ECO:0000259" key="9">
    <source>
        <dbReference type="Pfam" id="PF02714"/>
    </source>
</evidence>
<dbReference type="InterPro" id="IPR003864">
    <property type="entry name" value="CSC1/OSCA1-like_7TM"/>
</dbReference>
<comment type="caution">
    <text evidence="12">The sequence shown here is derived from an EMBL/GenBank/DDBJ whole genome shotgun (WGS) entry which is preliminary data.</text>
</comment>
<evidence type="ECO:0000259" key="11">
    <source>
        <dbReference type="Pfam" id="PF14703"/>
    </source>
</evidence>
<keyword evidence="5 8" id="KW-1133">Transmembrane helix</keyword>
<feature type="region of interest" description="Disordered" evidence="7">
    <location>
        <begin position="836"/>
        <end position="926"/>
    </location>
</feature>
<feature type="transmembrane region" description="Helical" evidence="8">
    <location>
        <begin position="520"/>
        <end position="541"/>
    </location>
</feature>
<name>A0A409YDW8_9AGAR</name>
<evidence type="ECO:0000256" key="8">
    <source>
        <dbReference type="SAM" id="Phobius"/>
    </source>
</evidence>
<evidence type="ECO:0000256" key="7">
    <source>
        <dbReference type="SAM" id="MobiDB-lite"/>
    </source>
</evidence>
<evidence type="ECO:0000256" key="1">
    <source>
        <dbReference type="ARBA" id="ARBA00004141"/>
    </source>
</evidence>
<dbReference type="OrthoDB" id="1689567at2759"/>
<dbReference type="AlphaFoldDB" id="A0A409YDW8"/>
<feature type="compositionally biased region" description="Polar residues" evidence="7">
    <location>
        <begin position="836"/>
        <end position="853"/>
    </location>
</feature>
<feature type="transmembrane region" description="Helical" evidence="8">
    <location>
        <begin position="116"/>
        <end position="135"/>
    </location>
</feature>
<feature type="transmembrane region" description="Helical" evidence="8">
    <location>
        <begin position="427"/>
        <end position="453"/>
    </location>
</feature>
<feature type="transmembrane region" description="Helical" evidence="8">
    <location>
        <begin position="681"/>
        <end position="699"/>
    </location>
</feature>
<evidence type="ECO:0000256" key="4">
    <source>
        <dbReference type="ARBA" id="ARBA00022692"/>
    </source>
</evidence>
<feature type="transmembrane region" description="Helical" evidence="8">
    <location>
        <begin position="705"/>
        <end position="725"/>
    </location>
</feature>
<feature type="transmembrane region" description="Helical" evidence="8">
    <location>
        <begin position="481"/>
        <end position="500"/>
    </location>
</feature>
<proteinExistence type="inferred from homology"/>
<dbReference type="EMBL" id="NHYE01000960">
    <property type="protein sequence ID" value="PPR01191.1"/>
    <property type="molecule type" value="Genomic_DNA"/>
</dbReference>
<evidence type="ECO:0008006" key="14">
    <source>
        <dbReference type="Google" id="ProtNLM"/>
    </source>
</evidence>
<evidence type="ECO:0000313" key="13">
    <source>
        <dbReference type="Proteomes" id="UP000284706"/>
    </source>
</evidence>
<dbReference type="PANTHER" id="PTHR13018">
    <property type="entry name" value="PROBABLE MEMBRANE PROTEIN DUF221-RELATED"/>
    <property type="match status" value="1"/>
</dbReference>
<dbReference type="InterPro" id="IPR032880">
    <property type="entry name" value="CSC1/OSCA1-like_N"/>
</dbReference>
<evidence type="ECO:0000256" key="6">
    <source>
        <dbReference type="ARBA" id="ARBA00023136"/>
    </source>
</evidence>
<feature type="transmembrane region" description="Helical" evidence="8">
    <location>
        <begin position="32"/>
        <end position="51"/>
    </location>
</feature>
<keyword evidence="4 8" id="KW-0812">Transmembrane</keyword>
<dbReference type="InParanoid" id="A0A409YDW8"/>
<accession>A0A409YDW8</accession>
<sequence>MASNTLAALLDDGEGGNLPPGSPPTLKFEGPWFTTQLTISVTIGLVSFLLFSYCRTKWPIVFAPRTKLKGFSPHEAHAHQAFFGWIMPTIRTSEFTVLQIVGLDAAVLLNFFKMSFYLFSVCSMFAICILMPINWKHNKDLDDDDDWPSEDWPTIFSPKFADPPPSNHTAPPDWLDLISDANTYLSVHLTFTYLFTILALYFIYKNYRRFIRSRQLFSLELVHSIPARTVLVTNLPVHLRGERPLAEYFENMDMAVESVTVCREVGGLKDLLDKRTEALLKLERAWVSYVGNPSTVEEYDPESNGVALIDTDIEGGQPPQNRLVVPHRPRPTLRPGWFQPKVDALEYLEAKFKEADEMVKRKRRTGKFKPTGAAFVTFEKMSSAQIAVQVGHCPNPYQMTTYQAPEPRDIVWSNMTPSQNAIRFRDVFVLATIALLFFFWFFPITALAGLLSYKEIKKVMPWLGRLIDKNDQIRAIVQNSLPSVAMITLNALLPFILEGLTYVQGYRARSWVEYSLLKKYFLFLLVNVVFIFLLATTYWQLVQDLANSPAKVPEKLAQALQAGRARHFFLSYVILQGLGIMPLQLLNLGVIIPRFFYRLFLTRTPRDYAELNAPPMINYGVVYPQAILMFVITMLYSVVQPLIVIFGAVYFGVGYVVYKYKLLFVFYKPYESQGQAWPITFIRLIWGVVIFLLFMIGIFTLRKNIILSLLLVPLLMGTLVWSWYVDKALKPLSKYVALSSVFEVQRGEETADVMRLRAGHPVTWSQSNLNRRRYAQNDDTLYVAPEDERTDYSQPPMANWYSGVLNTGKRRYGHPALNGVLPEPWLPLKKGQTLVNSDRNGSFNNHNQRSQGDQAVVLTLRKRYSMAARSRRDSRAGESSVAGPSNATAPAGEGVDTLPVDPSTVIDPWQDTAARPPPRRAPTLTHRLSYDHASGVIMLPEDGEWLEEDDDSDEVDYGTEQGGLERSITESVASENDHPTGGMGTPSNAGPGQTPSRLSRYGTYFHHPERRRQTIPGSFPVR</sequence>
<feature type="domain" description="CSC1/OSCA1-like cytosolic" evidence="11">
    <location>
        <begin position="227"/>
        <end position="414"/>
    </location>
</feature>
<evidence type="ECO:0000256" key="2">
    <source>
        <dbReference type="ARBA" id="ARBA00007779"/>
    </source>
</evidence>
<keyword evidence="6 8" id="KW-0472">Membrane</keyword>
<evidence type="ECO:0000313" key="12">
    <source>
        <dbReference type="EMBL" id="PPR01191.1"/>
    </source>
</evidence>
<dbReference type="InterPro" id="IPR027815">
    <property type="entry name" value="CSC1/OSCA1-like_cyt"/>
</dbReference>
<dbReference type="GO" id="GO:0005886">
    <property type="term" value="C:plasma membrane"/>
    <property type="evidence" value="ECO:0007669"/>
    <property type="project" value="TreeGrafter"/>
</dbReference>
<feature type="transmembrane region" description="Helical" evidence="8">
    <location>
        <begin position="184"/>
        <end position="204"/>
    </location>
</feature>
<keyword evidence="13" id="KW-1185">Reference proteome</keyword>
<dbReference type="GO" id="GO:0005227">
    <property type="term" value="F:calcium-activated cation channel activity"/>
    <property type="evidence" value="ECO:0007669"/>
    <property type="project" value="InterPro"/>
</dbReference>
<dbReference type="Pfam" id="PF14703">
    <property type="entry name" value="PHM7_cyt"/>
    <property type="match status" value="1"/>
</dbReference>
<dbReference type="InterPro" id="IPR045122">
    <property type="entry name" value="Csc1-like"/>
</dbReference>
<dbReference type="Proteomes" id="UP000284706">
    <property type="component" value="Unassembled WGS sequence"/>
</dbReference>
<feature type="region of interest" description="Disordered" evidence="7">
    <location>
        <begin position="947"/>
        <end position="1022"/>
    </location>
</feature>
<dbReference type="FunCoup" id="A0A409YDW8">
    <property type="interactions" value="62"/>
</dbReference>